<dbReference type="InterPro" id="IPR058240">
    <property type="entry name" value="rSAM_sf"/>
</dbReference>
<dbReference type="AlphaFoldDB" id="A0A1G8H2D8"/>
<dbReference type="InterPro" id="IPR017200">
    <property type="entry name" value="PqqE-like"/>
</dbReference>
<comment type="cofactor">
    <cofactor evidence="1">
        <name>[4Fe-4S] cluster</name>
        <dbReference type="ChEBI" id="CHEBI:49883"/>
    </cofactor>
</comment>
<dbReference type="GO" id="GO:0051539">
    <property type="term" value="F:4 iron, 4 sulfur cluster binding"/>
    <property type="evidence" value="ECO:0007669"/>
    <property type="project" value="UniProtKB-KW"/>
</dbReference>
<evidence type="ECO:0000256" key="4">
    <source>
        <dbReference type="ARBA" id="ARBA00022723"/>
    </source>
</evidence>
<dbReference type="SFLD" id="SFLDG01067">
    <property type="entry name" value="SPASM/twitch_domain_containing"/>
    <property type="match status" value="1"/>
</dbReference>
<name>A0A1G8H2D8_9FIRM</name>
<keyword evidence="3" id="KW-0949">S-adenosyl-L-methionine</keyword>
<evidence type="ECO:0000313" key="9">
    <source>
        <dbReference type="Proteomes" id="UP000198656"/>
    </source>
</evidence>
<dbReference type="PIRSF" id="PIRSF037420">
    <property type="entry name" value="PQQ_syn_pqqE"/>
    <property type="match status" value="1"/>
</dbReference>
<dbReference type="PANTHER" id="PTHR11228:SF34">
    <property type="entry name" value="TUNGSTEN-CONTAINING ALDEHYDE FERREDOXIN OXIDOREDUCTASE COFACTOR MODIFYING PROTEIN"/>
    <property type="match status" value="1"/>
</dbReference>
<gene>
    <name evidence="8" type="ORF">SAMN05443529_12425</name>
</gene>
<feature type="domain" description="Radical SAM core" evidence="7">
    <location>
        <begin position="19"/>
        <end position="235"/>
    </location>
</feature>
<dbReference type="PROSITE" id="PS51918">
    <property type="entry name" value="RADICAL_SAM"/>
    <property type="match status" value="1"/>
</dbReference>
<evidence type="ECO:0000256" key="3">
    <source>
        <dbReference type="ARBA" id="ARBA00022691"/>
    </source>
</evidence>
<dbReference type="GO" id="GO:0003824">
    <property type="term" value="F:catalytic activity"/>
    <property type="evidence" value="ECO:0007669"/>
    <property type="project" value="InterPro"/>
</dbReference>
<dbReference type="PANTHER" id="PTHR11228">
    <property type="entry name" value="RADICAL SAM DOMAIN PROTEIN"/>
    <property type="match status" value="1"/>
</dbReference>
<dbReference type="InterPro" id="IPR007197">
    <property type="entry name" value="rSAM"/>
</dbReference>
<keyword evidence="6" id="KW-0411">Iron-sulfur</keyword>
<dbReference type="EMBL" id="FNCP01000024">
    <property type="protein sequence ID" value="SDI00680.1"/>
    <property type="molecule type" value="Genomic_DNA"/>
</dbReference>
<dbReference type="PROSITE" id="PS01305">
    <property type="entry name" value="MOAA_NIFB_PQQE"/>
    <property type="match status" value="1"/>
</dbReference>
<accession>A0A1G8H2D8</accession>
<sequence length="372" mass="41871">MAQTLDRLYSQLVSAAKVKRELLSASFELTSRCNLQCKMCYVCQNANDREGMAKELTTEQWISLAQEAQDLGLLFLTLTGGEVFMRKDFREIYQRLMMMGFILTIYTNGTLITPEIVNWLAAMPPYKVSITLYGASGETYKEVTGFADGYARTVRAIDSLLENKIPTDIKTTVVQGNKHDYDKLLDFAQQRKLDLGVVNYVSPRREGTNTDPIGNRLTPQELLDYEVHINERNMELGLLKRKDFSSSKESPRFFESGLAGTRVSRETSEAFHCLAGKTAAWITADGRLLPCGLLDGVKAFPLSKGLAAAWEELKQECDGISPCKECQGCLFQAYCEHCPARLLKETGQYTKNAPYLCELARKRKEAVNWDVI</sequence>
<evidence type="ECO:0000256" key="2">
    <source>
        <dbReference type="ARBA" id="ARBA00022485"/>
    </source>
</evidence>
<dbReference type="SFLD" id="SFLDS00029">
    <property type="entry name" value="Radical_SAM"/>
    <property type="match status" value="1"/>
</dbReference>
<dbReference type="InterPro" id="IPR000385">
    <property type="entry name" value="MoaA_NifB_PqqE_Fe-S-bd_CS"/>
</dbReference>
<dbReference type="Pfam" id="PF04055">
    <property type="entry name" value="Radical_SAM"/>
    <property type="match status" value="1"/>
</dbReference>
<protein>
    <submittedName>
        <fullName evidence="8">Radical SAM superfamily enzyme, MoaA/NifB/PqqE/SkfB family</fullName>
    </submittedName>
</protein>
<evidence type="ECO:0000256" key="5">
    <source>
        <dbReference type="ARBA" id="ARBA00023004"/>
    </source>
</evidence>
<dbReference type="GO" id="GO:0046872">
    <property type="term" value="F:metal ion binding"/>
    <property type="evidence" value="ECO:0007669"/>
    <property type="project" value="UniProtKB-KW"/>
</dbReference>
<reference evidence="9" key="1">
    <citation type="submission" date="2016-10" db="EMBL/GenBank/DDBJ databases">
        <authorList>
            <person name="Varghese N."/>
            <person name="Submissions S."/>
        </authorList>
    </citation>
    <scope>NUCLEOTIDE SEQUENCE [LARGE SCALE GENOMIC DNA]</scope>
    <source>
        <strain evidence="9">DSM 8344</strain>
    </source>
</reference>
<dbReference type="Gene3D" id="3.20.20.70">
    <property type="entry name" value="Aldolase class I"/>
    <property type="match status" value="1"/>
</dbReference>
<evidence type="ECO:0000313" key="8">
    <source>
        <dbReference type="EMBL" id="SDI00680.1"/>
    </source>
</evidence>
<dbReference type="STRING" id="1121419.SAMN05443529_12425"/>
<dbReference type="SFLD" id="SFLDG01386">
    <property type="entry name" value="main_SPASM_domain-containing"/>
    <property type="match status" value="1"/>
</dbReference>
<dbReference type="RefSeq" id="WP_092334962.1">
    <property type="nucleotide sequence ID" value="NZ_FNCP01000024.1"/>
</dbReference>
<dbReference type="OrthoDB" id="9782387at2"/>
<keyword evidence="4" id="KW-0479">Metal-binding</keyword>
<proteinExistence type="predicted"/>
<keyword evidence="2" id="KW-0004">4Fe-4S</keyword>
<evidence type="ECO:0000256" key="6">
    <source>
        <dbReference type="ARBA" id="ARBA00023014"/>
    </source>
</evidence>
<keyword evidence="5" id="KW-0408">Iron</keyword>
<dbReference type="CDD" id="cd01335">
    <property type="entry name" value="Radical_SAM"/>
    <property type="match status" value="1"/>
</dbReference>
<evidence type="ECO:0000256" key="1">
    <source>
        <dbReference type="ARBA" id="ARBA00001966"/>
    </source>
</evidence>
<evidence type="ECO:0000259" key="7">
    <source>
        <dbReference type="PROSITE" id="PS51918"/>
    </source>
</evidence>
<dbReference type="InterPro" id="IPR050377">
    <property type="entry name" value="Radical_SAM_PqqE_MftC-like"/>
</dbReference>
<dbReference type="InterPro" id="IPR013785">
    <property type="entry name" value="Aldolase_TIM"/>
</dbReference>
<dbReference type="SUPFAM" id="SSF102114">
    <property type="entry name" value="Radical SAM enzymes"/>
    <property type="match status" value="1"/>
</dbReference>
<organism evidence="8 9">
    <name type="scientific">Desulfosporosinus hippei DSM 8344</name>
    <dbReference type="NCBI Taxonomy" id="1121419"/>
    <lineage>
        <taxon>Bacteria</taxon>
        <taxon>Bacillati</taxon>
        <taxon>Bacillota</taxon>
        <taxon>Clostridia</taxon>
        <taxon>Eubacteriales</taxon>
        <taxon>Desulfitobacteriaceae</taxon>
        <taxon>Desulfosporosinus</taxon>
    </lineage>
</organism>
<keyword evidence="9" id="KW-1185">Reference proteome</keyword>
<dbReference type="Proteomes" id="UP000198656">
    <property type="component" value="Unassembled WGS sequence"/>
</dbReference>